<keyword evidence="2" id="KW-1185">Reference proteome</keyword>
<gene>
    <name evidence="1" type="ORF">GCM10017667_60160</name>
</gene>
<dbReference type="EMBL" id="BNBE01000003">
    <property type="protein sequence ID" value="GHG17793.1"/>
    <property type="molecule type" value="Genomic_DNA"/>
</dbReference>
<dbReference type="AlphaFoldDB" id="A0A919EQT4"/>
<dbReference type="InterPro" id="IPR027434">
    <property type="entry name" value="Homing_endonucl"/>
</dbReference>
<dbReference type="Gene3D" id="3.10.28.10">
    <property type="entry name" value="Homing endonucleases"/>
    <property type="match status" value="1"/>
</dbReference>
<evidence type="ECO:0000313" key="1">
    <source>
        <dbReference type="EMBL" id="GHG17793.1"/>
    </source>
</evidence>
<organism evidence="1 2">
    <name type="scientific">Streptomyces filamentosus</name>
    <name type="common">Streptomyces roseosporus</name>
    <dbReference type="NCBI Taxonomy" id="67294"/>
    <lineage>
        <taxon>Bacteria</taxon>
        <taxon>Bacillati</taxon>
        <taxon>Actinomycetota</taxon>
        <taxon>Actinomycetes</taxon>
        <taxon>Kitasatosporales</taxon>
        <taxon>Streptomycetaceae</taxon>
        <taxon>Streptomyces</taxon>
    </lineage>
</organism>
<name>A0A919EQT4_STRFL</name>
<evidence type="ECO:0000313" key="2">
    <source>
        <dbReference type="Proteomes" id="UP000632849"/>
    </source>
</evidence>
<evidence type="ECO:0008006" key="3">
    <source>
        <dbReference type="Google" id="ProtNLM"/>
    </source>
</evidence>
<protein>
    <recommendedName>
        <fullName evidence="3">Helix-turn-helix domain-containing protein</fullName>
    </recommendedName>
</protein>
<sequence length="275" mass="31247">MPCDPHEPVTIDRMHFHGTEVRRQALTLLRDGTKNADVARKLNVPLGTIGYWKHTDRAKRGECPGKPAPKCPRCDGRELDAAAYAYLLGLYLGDGHISRYSAHRAPSLMITLDDAWPGVQDEAERAMRRVFPDNSTCRVRRKGCHNVKVYSLHLACLFPQHGPGKKHERRIALEAWQQKIIDARPWEFIRGLIHSDGCRITNWTTRLVGGERKRYEYPRYFFTNKSDDIRKLLGDTLDKVGVEWTTTARGTAPYNISVARKASVALMDAHVGPKH</sequence>
<reference evidence="1" key="2">
    <citation type="submission" date="2020-09" db="EMBL/GenBank/DDBJ databases">
        <authorList>
            <person name="Sun Q."/>
            <person name="Ohkuma M."/>
        </authorList>
    </citation>
    <scope>NUCLEOTIDE SEQUENCE</scope>
    <source>
        <strain evidence="1">JCM 4122</strain>
    </source>
</reference>
<reference evidence="1" key="1">
    <citation type="journal article" date="2014" name="Int. J. Syst. Evol. Microbiol.">
        <title>Complete genome sequence of Corynebacterium casei LMG S-19264T (=DSM 44701T), isolated from a smear-ripened cheese.</title>
        <authorList>
            <consortium name="US DOE Joint Genome Institute (JGI-PGF)"/>
            <person name="Walter F."/>
            <person name="Albersmeier A."/>
            <person name="Kalinowski J."/>
            <person name="Ruckert C."/>
        </authorList>
    </citation>
    <scope>NUCLEOTIDE SEQUENCE</scope>
    <source>
        <strain evidence="1">JCM 4122</strain>
    </source>
</reference>
<dbReference type="Proteomes" id="UP000632849">
    <property type="component" value="Unassembled WGS sequence"/>
</dbReference>
<comment type="caution">
    <text evidence="1">The sequence shown here is derived from an EMBL/GenBank/DDBJ whole genome shotgun (WGS) entry which is preliminary data.</text>
</comment>
<proteinExistence type="predicted"/>
<accession>A0A919EQT4</accession>